<evidence type="ECO:0000313" key="3">
    <source>
        <dbReference type="Proteomes" id="UP000474777"/>
    </source>
</evidence>
<evidence type="ECO:0000256" key="1">
    <source>
        <dbReference type="SAM" id="SignalP"/>
    </source>
</evidence>
<dbReference type="RefSeq" id="WP_163912389.1">
    <property type="nucleotide sequence ID" value="NZ_JAAGWD010000001.1"/>
</dbReference>
<dbReference type="Proteomes" id="UP000474777">
    <property type="component" value="Unassembled WGS sequence"/>
</dbReference>
<feature type="chain" id="PRO_5025529939" evidence="1">
    <location>
        <begin position="23"/>
        <end position="372"/>
    </location>
</feature>
<evidence type="ECO:0000313" key="2">
    <source>
        <dbReference type="EMBL" id="NEM96734.1"/>
    </source>
</evidence>
<proteinExistence type="predicted"/>
<gene>
    <name evidence="2" type="ORF">GXP69_03415</name>
</gene>
<dbReference type="InterPro" id="IPR011964">
    <property type="entry name" value="YVTN_b-propeller_repeat"/>
</dbReference>
<dbReference type="InterPro" id="IPR011044">
    <property type="entry name" value="Quino_amine_DH_bsu"/>
</dbReference>
<dbReference type="EMBL" id="JAAGWD010000001">
    <property type="protein sequence ID" value="NEM96734.1"/>
    <property type="molecule type" value="Genomic_DNA"/>
</dbReference>
<dbReference type="NCBIfam" id="TIGR02276">
    <property type="entry name" value="beta_rpt_yvtn"/>
    <property type="match status" value="1"/>
</dbReference>
<dbReference type="Gene3D" id="2.130.10.10">
    <property type="entry name" value="YVTN repeat-like/Quinoprotein amine dehydrogenase"/>
    <property type="match status" value="1"/>
</dbReference>
<feature type="signal peptide" evidence="1">
    <location>
        <begin position="1"/>
        <end position="22"/>
    </location>
</feature>
<reference evidence="2 3" key="1">
    <citation type="submission" date="2020-02" db="EMBL/GenBank/DDBJ databases">
        <authorList>
            <person name="Kim M.K."/>
        </authorList>
    </citation>
    <scope>NUCLEOTIDE SEQUENCE [LARGE SCALE GENOMIC DNA]</scope>
    <source>
        <strain evidence="2 3">BT327</strain>
    </source>
</reference>
<dbReference type="AlphaFoldDB" id="A0A6B3LT91"/>
<protein>
    <submittedName>
        <fullName evidence="2">YncE family protein</fullName>
    </submittedName>
</protein>
<name>A0A6B3LT91_9BACT</name>
<keyword evidence="1" id="KW-0732">Signal</keyword>
<dbReference type="InterPro" id="IPR031815">
    <property type="entry name" value="DUF5074"/>
</dbReference>
<comment type="caution">
    <text evidence="2">The sequence shown here is derived from an EMBL/GenBank/DDBJ whole genome shotgun (WGS) entry which is preliminary data.</text>
</comment>
<sequence length="372" mass="40383">MKRMLKLRSYLMAALLFTTAFGFTSCEEEKVEPVIVEEDPKVRGPFDQKGVFILNEGNYGTPNGSISFLSDSAGHEVKNYIFTAANGGRPLGDVIQDMVLHDTLAYVVANNSNKIEVVDAFTFKTVAVIEGLQQPRYFAALNGNKGYVTEWVAYGGNGRVSVIDLKTNKVIKTIAVGAMPEQLIVANGKLIVANGGDNTLSIINPSADIVETTIEVIDGPSNLVKDKDQNIWILSTGKVVYTDDWSAIDYTKTTAGALSKLNTSTFKIEQKFVVPSNQSMPKNLAVNGTGDKLYFNYQNKTYEHPVSATSLGSTVVINRDFYSLGVDPENGNIFGSDENNFSGSGTVFIYSPAGQKIKEFKAGIAPNGFVFN</sequence>
<dbReference type="PROSITE" id="PS51257">
    <property type="entry name" value="PROKAR_LIPOPROTEIN"/>
    <property type="match status" value="1"/>
</dbReference>
<dbReference type="SUPFAM" id="SSF50969">
    <property type="entry name" value="YVTN repeat-like/Quinoprotein amine dehydrogenase"/>
    <property type="match status" value="1"/>
</dbReference>
<accession>A0A6B3LT91</accession>
<dbReference type="PANTHER" id="PTHR47197:SF3">
    <property type="entry name" value="DIHYDRO-HEME D1 DEHYDROGENASE"/>
    <property type="match status" value="1"/>
</dbReference>
<keyword evidence="3" id="KW-1185">Reference proteome</keyword>
<dbReference type="InterPro" id="IPR015943">
    <property type="entry name" value="WD40/YVTN_repeat-like_dom_sf"/>
</dbReference>
<dbReference type="Pfam" id="PF16819">
    <property type="entry name" value="DUF5074"/>
    <property type="match status" value="1"/>
</dbReference>
<organism evidence="2 3">
    <name type="scientific">Pontibacter burrus</name>
    <dbReference type="NCBI Taxonomy" id="2704466"/>
    <lineage>
        <taxon>Bacteria</taxon>
        <taxon>Pseudomonadati</taxon>
        <taxon>Bacteroidota</taxon>
        <taxon>Cytophagia</taxon>
        <taxon>Cytophagales</taxon>
        <taxon>Hymenobacteraceae</taxon>
        <taxon>Pontibacter</taxon>
    </lineage>
</organism>
<dbReference type="InterPro" id="IPR051200">
    <property type="entry name" value="Host-pathogen_enzymatic-act"/>
</dbReference>
<dbReference type="PANTHER" id="PTHR47197">
    <property type="entry name" value="PROTEIN NIRF"/>
    <property type="match status" value="1"/>
</dbReference>